<dbReference type="InterPro" id="IPR024932">
    <property type="entry name" value="ApbE"/>
</dbReference>
<dbReference type="GO" id="GO:0016740">
    <property type="term" value="F:transferase activity"/>
    <property type="evidence" value="ECO:0007669"/>
    <property type="project" value="UniProtKB-KW"/>
</dbReference>
<dbReference type="GO" id="GO:0046872">
    <property type="term" value="F:metal ion binding"/>
    <property type="evidence" value="ECO:0007669"/>
    <property type="project" value="UniProtKB-KW"/>
</dbReference>
<evidence type="ECO:0000256" key="8">
    <source>
        <dbReference type="ARBA" id="ARBA00022842"/>
    </source>
</evidence>
<evidence type="ECO:0000256" key="6">
    <source>
        <dbReference type="ARBA" id="ARBA00022723"/>
    </source>
</evidence>
<evidence type="ECO:0000256" key="10">
    <source>
        <dbReference type="ARBA" id="ARBA00048540"/>
    </source>
</evidence>
<evidence type="ECO:0000256" key="7">
    <source>
        <dbReference type="ARBA" id="ARBA00022827"/>
    </source>
</evidence>
<dbReference type="InterPro" id="IPR003374">
    <property type="entry name" value="ApbE-like_sf"/>
</dbReference>
<dbReference type="EMBL" id="MT631119">
    <property type="protein sequence ID" value="QNO45441.1"/>
    <property type="molecule type" value="Genomic_DNA"/>
</dbReference>
<proteinExistence type="predicted"/>
<keyword evidence="5" id="KW-0808">Transferase</keyword>
<evidence type="ECO:0000256" key="1">
    <source>
        <dbReference type="ARBA" id="ARBA00001946"/>
    </source>
</evidence>
<accession>A0A7G9YFW2</accession>
<dbReference type="EMBL" id="MT631232">
    <property type="protein sequence ID" value="QNO46896.1"/>
    <property type="molecule type" value="Genomic_DNA"/>
</dbReference>
<evidence type="ECO:0000256" key="4">
    <source>
        <dbReference type="ARBA" id="ARBA00022630"/>
    </source>
</evidence>
<dbReference type="EC" id="2.7.1.180" evidence="2"/>
<keyword evidence="8" id="KW-0460">Magnesium</keyword>
<dbReference type="PANTHER" id="PTHR30040:SF2">
    <property type="entry name" value="FAD:PROTEIN FMN TRANSFERASE"/>
    <property type="match status" value="1"/>
</dbReference>
<sequence>MNKRILAVLLVLVVAASGCINTHRIEDTRVSMNTDVTITVMHPDVSEADRAIGCAFAEVYRIEHLMSCTEEGSEVTRLNKNGSLRNASSDLLYVVTKSVGYSELTGGSFDITVLPVINLWKERMRAGSPPTDDEINETLELVNYKNITIRNGSISFSQGSMGVTLGGIAKGYAIDRAIEVLKEQHIEHALVNAGGDIRAMGSRTEDEPWNVALRNPKNRTEYITVLNLCDMSVATSGNYERYFSEEARASHIIDPKTGYATDELLSATIIAESAADADALATAVFVLGEVDGMELVERMDRVEGLIITHDRRILRSSGFGEFEDRGMS</sequence>
<name>A0A7G9YFW2_9EURY</name>
<dbReference type="PIRSF" id="PIRSF006268">
    <property type="entry name" value="ApbE"/>
    <property type="match status" value="1"/>
</dbReference>
<dbReference type="AlphaFoldDB" id="A0A7G9YFW2"/>
<organism evidence="12">
    <name type="scientific">Candidatus Methanogaster sp. ANME-2c ERB4</name>
    <dbReference type="NCBI Taxonomy" id="2759911"/>
    <lineage>
        <taxon>Archaea</taxon>
        <taxon>Methanobacteriati</taxon>
        <taxon>Methanobacteriota</taxon>
        <taxon>Stenosarchaea group</taxon>
        <taxon>Methanomicrobia</taxon>
        <taxon>Methanosarcinales</taxon>
        <taxon>ANME-2 cluster</taxon>
        <taxon>Candidatus Methanogasteraceae</taxon>
        <taxon>Candidatus Methanogaster</taxon>
    </lineage>
</organism>
<protein>
    <recommendedName>
        <fullName evidence="3">FAD:protein FMN transferase</fullName>
        <ecNumber evidence="2">2.7.1.180</ecNumber>
    </recommendedName>
    <alternativeName>
        <fullName evidence="9">Flavin transferase</fullName>
    </alternativeName>
</protein>
<evidence type="ECO:0000256" key="2">
    <source>
        <dbReference type="ARBA" id="ARBA00011955"/>
    </source>
</evidence>
<comment type="cofactor">
    <cofactor evidence="1">
        <name>Mg(2+)</name>
        <dbReference type="ChEBI" id="CHEBI:18420"/>
    </cofactor>
</comment>
<dbReference type="SUPFAM" id="SSF143631">
    <property type="entry name" value="ApbE-like"/>
    <property type="match status" value="1"/>
</dbReference>
<keyword evidence="7" id="KW-0274">FAD</keyword>
<evidence type="ECO:0000313" key="11">
    <source>
        <dbReference type="EMBL" id="QNO45441.1"/>
    </source>
</evidence>
<evidence type="ECO:0000313" key="12">
    <source>
        <dbReference type="EMBL" id="QNO46896.1"/>
    </source>
</evidence>
<dbReference type="PANTHER" id="PTHR30040">
    <property type="entry name" value="THIAMINE BIOSYNTHESIS LIPOPROTEIN APBE"/>
    <property type="match status" value="1"/>
</dbReference>
<dbReference type="Pfam" id="PF02424">
    <property type="entry name" value="ApbE"/>
    <property type="match status" value="1"/>
</dbReference>
<evidence type="ECO:0000256" key="3">
    <source>
        <dbReference type="ARBA" id="ARBA00016337"/>
    </source>
</evidence>
<keyword evidence="6" id="KW-0479">Metal-binding</keyword>
<evidence type="ECO:0000256" key="5">
    <source>
        <dbReference type="ARBA" id="ARBA00022679"/>
    </source>
</evidence>
<reference evidence="12" key="1">
    <citation type="submission" date="2020-06" db="EMBL/GenBank/DDBJ databases">
        <title>Unique genomic features of the anaerobic methanotrophic archaea.</title>
        <authorList>
            <person name="Chadwick G.L."/>
            <person name="Skennerton C.T."/>
            <person name="Laso-Perez R."/>
            <person name="Leu A.O."/>
            <person name="Speth D.R."/>
            <person name="Yu H."/>
            <person name="Morgan-Lang C."/>
            <person name="Hatzenpichler R."/>
            <person name="Goudeau D."/>
            <person name="Malmstrom R."/>
            <person name="Brazelton W.J."/>
            <person name="Woyke T."/>
            <person name="Hallam S.J."/>
            <person name="Tyson G.W."/>
            <person name="Wegener G."/>
            <person name="Boetius A."/>
            <person name="Orphan V."/>
        </authorList>
    </citation>
    <scope>NUCLEOTIDE SEQUENCE</scope>
</reference>
<keyword evidence="4" id="KW-0285">Flavoprotein</keyword>
<dbReference type="Gene3D" id="3.10.520.10">
    <property type="entry name" value="ApbE-like domains"/>
    <property type="match status" value="1"/>
</dbReference>
<evidence type="ECO:0000256" key="9">
    <source>
        <dbReference type="ARBA" id="ARBA00031306"/>
    </source>
</evidence>
<gene>
    <name evidence="11" type="ORF">KIKIMAOH_00001</name>
    <name evidence="12" type="ORF">POAEIMPP_00001</name>
</gene>
<dbReference type="PROSITE" id="PS51257">
    <property type="entry name" value="PROKAR_LIPOPROTEIN"/>
    <property type="match status" value="1"/>
</dbReference>
<comment type="catalytic activity">
    <reaction evidence="10">
        <text>L-threonyl-[protein] + FAD = FMN-L-threonyl-[protein] + AMP + H(+)</text>
        <dbReference type="Rhea" id="RHEA:36847"/>
        <dbReference type="Rhea" id="RHEA-COMP:11060"/>
        <dbReference type="Rhea" id="RHEA-COMP:11061"/>
        <dbReference type="ChEBI" id="CHEBI:15378"/>
        <dbReference type="ChEBI" id="CHEBI:30013"/>
        <dbReference type="ChEBI" id="CHEBI:57692"/>
        <dbReference type="ChEBI" id="CHEBI:74257"/>
        <dbReference type="ChEBI" id="CHEBI:456215"/>
        <dbReference type="EC" id="2.7.1.180"/>
    </reaction>
</comment>